<accession>A0AAV1Y233</accession>
<keyword evidence="2" id="KW-1185">Reference proteome</keyword>
<evidence type="ECO:0000313" key="1">
    <source>
        <dbReference type="EMBL" id="CAL0328055.1"/>
    </source>
</evidence>
<sequence length="123" mass="14048">MTKTKSLKSQGKRLFEKRKLAKKPLRSLVSVTLKGKSSTSTLLEECSFQAPSSEIINRPPPYCSDLDETKKKVLLNWKQMKITKKREEALLKLDFIKNTAGFNDNMDSMRDFQNLIRGYSSSG</sequence>
<reference evidence="1 2" key="1">
    <citation type="submission" date="2024-03" db="EMBL/GenBank/DDBJ databases">
        <authorList>
            <person name="Martinez-Hernandez J."/>
        </authorList>
    </citation>
    <scope>NUCLEOTIDE SEQUENCE [LARGE SCALE GENOMIC DNA]</scope>
</reference>
<dbReference type="EMBL" id="CAXHTB010000021">
    <property type="protein sequence ID" value="CAL0328055.1"/>
    <property type="molecule type" value="Genomic_DNA"/>
</dbReference>
<organism evidence="1 2">
    <name type="scientific">Lupinus luteus</name>
    <name type="common">European yellow lupine</name>
    <dbReference type="NCBI Taxonomy" id="3873"/>
    <lineage>
        <taxon>Eukaryota</taxon>
        <taxon>Viridiplantae</taxon>
        <taxon>Streptophyta</taxon>
        <taxon>Embryophyta</taxon>
        <taxon>Tracheophyta</taxon>
        <taxon>Spermatophyta</taxon>
        <taxon>Magnoliopsida</taxon>
        <taxon>eudicotyledons</taxon>
        <taxon>Gunneridae</taxon>
        <taxon>Pentapetalae</taxon>
        <taxon>rosids</taxon>
        <taxon>fabids</taxon>
        <taxon>Fabales</taxon>
        <taxon>Fabaceae</taxon>
        <taxon>Papilionoideae</taxon>
        <taxon>50 kb inversion clade</taxon>
        <taxon>genistoids sensu lato</taxon>
        <taxon>core genistoids</taxon>
        <taxon>Genisteae</taxon>
        <taxon>Lupinus</taxon>
    </lineage>
</organism>
<evidence type="ECO:0000313" key="2">
    <source>
        <dbReference type="Proteomes" id="UP001497480"/>
    </source>
</evidence>
<gene>
    <name evidence="1" type="ORF">LLUT_LOCUS29115</name>
</gene>
<proteinExistence type="predicted"/>
<dbReference type="AlphaFoldDB" id="A0AAV1Y233"/>
<comment type="caution">
    <text evidence="1">The sequence shown here is derived from an EMBL/GenBank/DDBJ whole genome shotgun (WGS) entry which is preliminary data.</text>
</comment>
<protein>
    <submittedName>
        <fullName evidence="1">Uncharacterized protein</fullName>
    </submittedName>
</protein>
<name>A0AAV1Y233_LUPLU</name>
<dbReference type="Proteomes" id="UP001497480">
    <property type="component" value="Unassembled WGS sequence"/>
</dbReference>